<name>A0A1E3IC36_9TREE</name>
<sequence>MTRPKLHHHHRRHSRPRSVSLSSSSPSPPPLRHSSPQNSPLPLHSPKDKRRSFSTGKHLKVPIRGPLPNFASRSGDDPLWDEINDGFSTQYGASASSVASVSVNEPRFLARGSVTTETEAEGRRRGMPDVWQGSINDLTDRVQVKSNSHTRGLLTAQTNTRRSYSPMALLPFRLGFARPLTFNVKGCKINIVLGINVTRQKCENALVLLGVALSIRVLGRQWREKALAAEIGLLSGLTILFASFRTQQSSYRCFANTGRLQPSPAIYPFHSSAKTPNLKERTSYMMDRGSTPVLRKEDPKRAGTTGLELVTGEDDRLDIGGRGCIWGTEEREYRDCLDDGLIFALLLGPLVAAALLHSALWQLSTFSLSPLPKEWNIELPLVLSSTPINQGLGTVPSEKLNTNTTRALSALATSRRNLVQLFTLCSFVLLVHLLRSTQLEAKISPAFSHSSTSFSYADDINRFQTQHSSGRGTYWLRKGEWRRTRSVVGFAFLVTLSCLGVKGLTALIGRGVWSDMSSSDIVLATLFYQFSIYVCVRLARKGFTLGELAVVCCAATAMIMEVINLTRMKMGLFRTPYIKTYRLPTPLLIFQLALVPGSLLNGFLLSPLLYLSRNLAQKPAHRLRLPHEKPVHRRLLALGFYAGSALVCGGIVGVWAQWCLEWRNPWKWGFVCLFEGKHSWTRPALIGYWSVLALISIAAWERQLARAHRHRQYSVPGLAATRGEVSYTKQLSIPTSPKQKIDGIAAFSNVQGKSSGVATQMMNAADQRLPILSVNARRKSFHALAVVMFVPGIAIDPVFTHLSFSVAFAAFTFAEYIRYFALWPFGVKVHLFLNEFIDHKDSGTAILSHFYLLAGCACPLWFEGPIEILSYFGVLALGVGDALASIVGRRFGRLRWCTAFGKTVEGSVAFFMSVLLFSTLLWMLGIVDSFKPGPYIITVTLSTLLEAFSAQNDNLILPMFGWAIGILMGL</sequence>
<dbReference type="AlphaFoldDB" id="A0A1E3IC36"/>
<feature type="transmembrane region" description="Helical" evidence="11">
    <location>
        <begin position="816"/>
        <end position="833"/>
    </location>
</feature>
<keyword evidence="8 11" id="KW-1133">Transmembrane helix</keyword>
<comment type="subcellular location">
    <subcellularLocation>
        <location evidence="1">Endoplasmic reticulum membrane</location>
        <topology evidence="1">Multi-pass membrane protein</topology>
    </subcellularLocation>
</comment>
<protein>
    <recommendedName>
        <fullName evidence="3">dolichol kinase</fullName>
        <ecNumber evidence="3">2.7.1.108</ecNumber>
    </recommendedName>
</protein>
<evidence type="ECO:0000313" key="12">
    <source>
        <dbReference type="EMBL" id="WVN87113.1"/>
    </source>
</evidence>
<accession>A0A1E3IC36</accession>
<feature type="transmembrane region" description="Helical" evidence="11">
    <location>
        <begin position="418"/>
        <end position="434"/>
    </location>
</feature>
<evidence type="ECO:0000256" key="6">
    <source>
        <dbReference type="ARBA" id="ARBA00022777"/>
    </source>
</evidence>
<evidence type="ECO:0000256" key="1">
    <source>
        <dbReference type="ARBA" id="ARBA00004477"/>
    </source>
</evidence>
<dbReference type="KEGG" id="cdep:91086501"/>
<feature type="compositionally biased region" description="Basic residues" evidence="10">
    <location>
        <begin position="47"/>
        <end position="61"/>
    </location>
</feature>
<feature type="transmembrane region" description="Helical" evidence="11">
    <location>
        <begin position="487"/>
        <end position="509"/>
    </location>
</feature>
<evidence type="ECO:0000256" key="10">
    <source>
        <dbReference type="SAM" id="MobiDB-lite"/>
    </source>
</evidence>
<feature type="region of interest" description="Disordered" evidence="10">
    <location>
        <begin position="1"/>
        <end position="76"/>
    </location>
</feature>
<dbReference type="PANTHER" id="PTHR13205:SF15">
    <property type="entry name" value="DOLICHOL KINASE"/>
    <property type="match status" value="1"/>
</dbReference>
<keyword evidence="9 11" id="KW-0472">Membrane</keyword>
<evidence type="ECO:0000313" key="13">
    <source>
        <dbReference type="Proteomes" id="UP000094043"/>
    </source>
</evidence>
<feature type="transmembrane region" description="Helical" evidence="11">
    <location>
        <begin position="548"/>
        <end position="568"/>
    </location>
</feature>
<feature type="transmembrane region" description="Helical" evidence="11">
    <location>
        <begin position="521"/>
        <end position="539"/>
    </location>
</feature>
<keyword evidence="13" id="KW-1185">Reference proteome</keyword>
<dbReference type="OrthoDB" id="377083at2759"/>
<feature type="transmembrane region" description="Helical" evidence="11">
    <location>
        <begin position="341"/>
        <end position="363"/>
    </location>
</feature>
<gene>
    <name evidence="12" type="ORF">L203_102289</name>
</gene>
<reference evidence="12" key="2">
    <citation type="journal article" date="2022" name="Elife">
        <title>Obligate sexual reproduction of a homothallic fungus closely related to the Cryptococcus pathogenic species complex.</title>
        <authorList>
            <person name="Passer A.R."/>
            <person name="Clancey S.A."/>
            <person name="Shea T."/>
            <person name="David-Palma M."/>
            <person name="Averette A.F."/>
            <person name="Boekhout T."/>
            <person name="Porcel B.M."/>
            <person name="Nowrousian M."/>
            <person name="Cuomo C.A."/>
            <person name="Sun S."/>
            <person name="Heitman J."/>
            <person name="Coelho M.A."/>
        </authorList>
    </citation>
    <scope>NUCLEOTIDE SEQUENCE</scope>
    <source>
        <strain evidence="12">CBS 7841</strain>
    </source>
</reference>
<feature type="compositionally biased region" description="Basic residues" evidence="10">
    <location>
        <begin position="1"/>
        <end position="16"/>
    </location>
</feature>
<keyword evidence="5 11" id="KW-0812">Transmembrane</keyword>
<evidence type="ECO:0000256" key="3">
    <source>
        <dbReference type="ARBA" id="ARBA00012132"/>
    </source>
</evidence>
<evidence type="ECO:0000256" key="5">
    <source>
        <dbReference type="ARBA" id="ARBA00022692"/>
    </source>
</evidence>
<feature type="transmembrane region" description="Helical" evidence="11">
    <location>
        <begin position="683"/>
        <end position="700"/>
    </location>
</feature>
<feature type="transmembrane region" description="Helical" evidence="11">
    <location>
        <begin position="908"/>
        <end position="927"/>
    </location>
</feature>
<evidence type="ECO:0000256" key="7">
    <source>
        <dbReference type="ARBA" id="ARBA00022824"/>
    </source>
</evidence>
<evidence type="ECO:0000256" key="2">
    <source>
        <dbReference type="ARBA" id="ARBA00010794"/>
    </source>
</evidence>
<dbReference type="VEuPathDB" id="FungiDB:L203_04745"/>
<dbReference type="GO" id="GO:0005789">
    <property type="term" value="C:endoplasmic reticulum membrane"/>
    <property type="evidence" value="ECO:0007669"/>
    <property type="project" value="UniProtKB-SubCell"/>
</dbReference>
<dbReference type="EC" id="2.7.1.108" evidence="3"/>
<feature type="transmembrane region" description="Helical" evidence="11">
    <location>
        <begin position="783"/>
        <end position="810"/>
    </location>
</feature>
<feature type="transmembrane region" description="Helical" evidence="11">
    <location>
        <begin position="845"/>
        <end position="862"/>
    </location>
</feature>
<proteinExistence type="inferred from homology"/>
<dbReference type="EMBL" id="CP143786">
    <property type="protein sequence ID" value="WVN87113.1"/>
    <property type="molecule type" value="Genomic_DNA"/>
</dbReference>
<dbReference type="PANTHER" id="PTHR13205">
    <property type="entry name" value="TRANSMEMBRANE PROTEIN 15-RELATED"/>
    <property type="match status" value="1"/>
</dbReference>
<feature type="transmembrane region" description="Helical" evidence="11">
    <location>
        <begin position="868"/>
        <end position="887"/>
    </location>
</feature>
<reference evidence="12" key="3">
    <citation type="submission" date="2024-01" db="EMBL/GenBank/DDBJ databases">
        <authorList>
            <person name="Coelho M.A."/>
            <person name="David-Palma M."/>
            <person name="Shea T."/>
            <person name="Sun S."/>
            <person name="Cuomo C.A."/>
            <person name="Heitman J."/>
        </authorList>
    </citation>
    <scope>NUCLEOTIDE SEQUENCE</scope>
    <source>
        <strain evidence="12">CBS 7841</strain>
    </source>
</reference>
<comment type="similarity">
    <text evidence="2">Belongs to the polyprenol kinase family.</text>
</comment>
<reference evidence="12" key="1">
    <citation type="submission" date="2016-06" db="EMBL/GenBank/DDBJ databases">
        <authorList>
            <person name="Cuomo C."/>
            <person name="Litvintseva A."/>
            <person name="Heitman J."/>
            <person name="Chen Y."/>
            <person name="Sun S."/>
            <person name="Springer D."/>
            <person name="Dromer F."/>
            <person name="Young S."/>
            <person name="Zeng Q."/>
            <person name="Chapman S."/>
            <person name="Gujja S."/>
            <person name="Saif S."/>
            <person name="Birren B."/>
        </authorList>
    </citation>
    <scope>NUCLEOTIDE SEQUENCE</scope>
    <source>
        <strain evidence="12">CBS 7841</strain>
    </source>
</reference>
<keyword evidence="7" id="KW-0256">Endoplasmic reticulum</keyword>
<feature type="transmembrane region" description="Helical" evidence="11">
    <location>
        <begin position="633"/>
        <end position="658"/>
    </location>
</feature>
<keyword evidence="4" id="KW-0808">Transferase</keyword>
<evidence type="ECO:0000256" key="11">
    <source>
        <dbReference type="SAM" id="Phobius"/>
    </source>
</evidence>
<dbReference type="GO" id="GO:0004168">
    <property type="term" value="F:dolichol kinase activity"/>
    <property type="evidence" value="ECO:0007669"/>
    <property type="project" value="UniProtKB-EC"/>
</dbReference>
<feature type="transmembrane region" description="Helical" evidence="11">
    <location>
        <begin position="588"/>
        <end position="612"/>
    </location>
</feature>
<dbReference type="InterPro" id="IPR032974">
    <property type="entry name" value="Polypren_kinase"/>
</dbReference>
<evidence type="ECO:0000256" key="9">
    <source>
        <dbReference type="ARBA" id="ARBA00023136"/>
    </source>
</evidence>
<evidence type="ECO:0000256" key="8">
    <source>
        <dbReference type="ARBA" id="ARBA00022989"/>
    </source>
</evidence>
<dbReference type="GeneID" id="91086501"/>
<keyword evidence="6" id="KW-0418">Kinase</keyword>
<dbReference type="RefSeq" id="XP_066067813.1">
    <property type="nucleotide sequence ID" value="XM_066211716.1"/>
</dbReference>
<organism evidence="12 13">
    <name type="scientific">Cryptococcus depauperatus CBS 7841</name>
    <dbReference type="NCBI Taxonomy" id="1295531"/>
    <lineage>
        <taxon>Eukaryota</taxon>
        <taxon>Fungi</taxon>
        <taxon>Dikarya</taxon>
        <taxon>Basidiomycota</taxon>
        <taxon>Agaricomycotina</taxon>
        <taxon>Tremellomycetes</taxon>
        <taxon>Tremellales</taxon>
        <taxon>Cryptococcaceae</taxon>
        <taxon>Cryptococcus</taxon>
    </lineage>
</organism>
<feature type="transmembrane region" description="Helical" evidence="11">
    <location>
        <begin position="226"/>
        <end position="244"/>
    </location>
</feature>
<dbReference type="GO" id="GO:0043048">
    <property type="term" value="P:dolichyl monophosphate biosynthetic process"/>
    <property type="evidence" value="ECO:0007669"/>
    <property type="project" value="TreeGrafter"/>
</dbReference>
<dbReference type="Proteomes" id="UP000094043">
    <property type="component" value="Chromosome 3"/>
</dbReference>
<evidence type="ECO:0000256" key="4">
    <source>
        <dbReference type="ARBA" id="ARBA00022679"/>
    </source>
</evidence>